<evidence type="ECO:0000256" key="9">
    <source>
        <dbReference type="PIRSR" id="PIRSR600895-51"/>
    </source>
</evidence>
<dbReference type="Gene3D" id="2.60.40.180">
    <property type="entry name" value="Transthyretin/hydroxyisourate hydrolase domain"/>
    <property type="match status" value="1"/>
</dbReference>
<evidence type="ECO:0000256" key="6">
    <source>
        <dbReference type="ARBA" id="ARBA00017539"/>
    </source>
</evidence>
<organism evidence="12 13">
    <name type="scientific">Stutzerimonas nosocomialis</name>
    <dbReference type="NCBI Taxonomy" id="1056496"/>
    <lineage>
        <taxon>Bacteria</taxon>
        <taxon>Pseudomonadati</taxon>
        <taxon>Pseudomonadota</taxon>
        <taxon>Gammaproteobacteria</taxon>
        <taxon>Pseudomonadales</taxon>
        <taxon>Pseudomonadaceae</taxon>
        <taxon>Stutzerimonas</taxon>
    </lineage>
</organism>
<dbReference type="InterPro" id="IPR023419">
    <property type="entry name" value="Transthyretin_CS"/>
</dbReference>
<evidence type="ECO:0000256" key="7">
    <source>
        <dbReference type="ARBA" id="ARBA00022631"/>
    </source>
</evidence>
<feature type="binding site" evidence="9">
    <location>
        <position position="7"/>
    </location>
    <ligand>
        <name>substrate</name>
    </ligand>
</feature>
<dbReference type="PROSITE" id="PS00768">
    <property type="entry name" value="TRANSTHYRETIN_1"/>
    <property type="match status" value="1"/>
</dbReference>
<dbReference type="RefSeq" id="WP_138409571.1">
    <property type="nucleotide sequence ID" value="NZ_QLAE01000029.1"/>
</dbReference>
<dbReference type="AlphaFoldDB" id="A0A5R9QF71"/>
<feature type="binding site" evidence="9">
    <location>
        <position position="114"/>
    </location>
    <ligand>
        <name>substrate</name>
    </ligand>
</feature>
<comment type="subunit">
    <text evidence="4 10">Homotetramer.</text>
</comment>
<dbReference type="InterPro" id="IPR014306">
    <property type="entry name" value="Hydroxyisourate_hydrolase"/>
</dbReference>
<dbReference type="PANTHER" id="PTHR10395:SF7">
    <property type="entry name" value="5-HYDROXYISOURATE HYDROLASE"/>
    <property type="match status" value="1"/>
</dbReference>
<dbReference type="FunFam" id="2.60.40.180:FF:000005">
    <property type="entry name" value="5-hydroxyisourate hydrolase"/>
    <property type="match status" value="1"/>
</dbReference>
<keyword evidence="8 10" id="KW-0378">Hydrolase</keyword>
<keyword evidence="13" id="KW-1185">Reference proteome</keyword>
<protein>
    <recommendedName>
        <fullName evidence="6 10">5-hydroxyisourate hydrolase</fullName>
        <shortName evidence="10">HIU hydrolase</shortName>
        <shortName evidence="10">HIUHase</shortName>
        <ecNumber evidence="5 10">3.5.2.17</ecNumber>
    </recommendedName>
</protein>
<keyword evidence="7 10" id="KW-0659">Purine metabolism</keyword>
<comment type="similarity">
    <text evidence="3 10">Belongs to the transthyretin family. 5-hydroxyisourate hydrolase subfamily.</text>
</comment>
<dbReference type="InterPro" id="IPR023416">
    <property type="entry name" value="Transthyretin/HIU_hydrolase_d"/>
</dbReference>
<reference evidence="12 13" key="1">
    <citation type="journal article" date="2017" name="Eur. J. Clin. Microbiol. Infect. Dis.">
        <title>Uncommonly isolated clinical Pseudomonas: identification and phylogenetic assignation.</title>
        <authorList>
            <person name="Mulet M."/>
            <person name="Gomila M."/>
            <person name="Ramirez A."/>
            <person name="Cardew S."/>
            <person name="Moore E.R."/>
            <person name="Lalucat J."/>
            <person name="Garcia-Valdes E."/>
        </authorList>
    </citation>
    <scope>NUCLEOTIDE SEQUENCE [LARGE SCALE GENOMIC DNA]</scope>
    <source>
        <strain evidence="12 13">SD129</strain>
    </source>
</reference>
<evidence type="ECO:0000256" key="5">
    <source>
        <dbReference type="ARBA" id="ARBA00012609"/>
    </source>
</evidence>
<dbReference type="CDD" id="cd05822">
    <property type="entry name" value="TLP_HIUase"/>
    <property type="match status" value="1"/>
</dbReference>
<gene>
    <name evidence="12" type="primary">uraH</name>
    <name evidence="12" type="ORF">DN820_11425</name>
</gene>
<sequence>MGRLTTHVLDATHGCPGRAIRVELYRVEGDRLELLAQRETNDDGRCDAPLLEGEAFRTGVYQLQFAAGDYYRERGVELGAQPFLDVVVLRFGISAEQPHYHVPLLLSPYSYSTYRGS</sequence>
<dbReference type="GO" id="GO:0033971">
    <property type="term" value="F:hydroxyisourate hydrolase activity"/>
    <property type="evidence" value="ECO:0007669"/>
    <property type="project" value="UniProtKB-EC"/>
</dbReference>
<evidence type="ECO:0000256" key="8">
    <source>
        <dbReference type="ARBA" id="ARBA00022801"/>
    </source>
</evidence>
<dbReference type="PROSITE" id="PS00769">
    <property type="entry name" value="TRANSTHYRETIN_2"/>
    <property type="match status" value="1"/>
</dbReference>
<dbReference type="PANTHER" id="PTHR10395">
    <property type="entry name" value="URICASE AND TRANSTHYRETIN-RELATED"/>
    <property type="match status" value="1"/>
</dbReference>
<dbReference type="InterPro" id="IPR036817">
    <property type="entry name" value="Transthyretin/HIU_hydrolase_sf"/>
</dbReference>
<dbReference type="NCBIfam" id="TIGR02962">
    <property type="entry name" value="hdxy_isourate"/>
    <property type="match status" value="1"/>
</dbReference>
<dbReference type="EC" id="3.5.2.17" evidence="5 10"/>
<dbReference type="EMBL" id="QLAG01000012">
    <property type="protein sequence ID" value="TLX63452.1"/>
    <property type="molecule type" value="Genomic_DNA"/>
</dbReference>
<evidence type="ECO:0000256" key="2">
    <source>
        <dbReference type="ARBA" id="ARBA00002704"/>
    </source>
</evidence>
<dbReference type="InterPro" id="IPR023418">
    <property type="entry name" value="Thyroxine_BS"/>
</dbReference>
<evidence type="ECO:0000313" key="13">
    <source>
        <dbReference type="Proteomes" id="UP000306753"/>
    </source>
</evidence>
<evidence type="ECO:0000313" key="12">
    <source>
        <dbReference type="EMBL" id="TLX63452.1"/>
    </source>
</evidence>
<feature type="binding site" evidence="9">
    <location>
        <position position="45"/>
    </location>
    <ligand>
        <name>substrate</name>
    </ligand>
</feature>
<comment type="catalytic activity">
    <reaction evidence="1 10">
        <text>5-hydroxyisourate + H2O = 5-hydroxy-2-oxo-4-ureido-2,5-dihydro-1H-imidazole-5-carboxylate + H(+)</text>
        <dbReference type="Rhea" id="RHEA:23736"/>
        <dbReference type="ChEBI" id="CHEBI:15377"/>
        <dbReference type="ChEBI" id="CHEBI:15378"/>
        <dbReference type="ChEBI" id="CHEBI:18072"/>
        <dbReference type="ChEBI" id="CHEBI:58639"/>
        <dbReference type="EC" id="3.5.2.17"/>
    </reaction>
</comment>
<evidence type="ECO:0000256" key="4">
    <source>
        <dbReference type="ARBA" id="ARBA00011881"/>
    </source>
</evidence>
<dbReference type="SUPFAM" id="SSF49472">
    <property type="entry name" value="Transthyretin (synonym: prealbumin)"/>
    <property type="match status" value="1"/>
</dbReference>
<evidence type="ECO:0000259" key="11">
    <source>
        <dbReference type="Pfam" id="PF00576"/>
    </source>
</evidence>
<dbReference type="InterPro" id="IPR000895">
    <property type="entry name" value="Transthyretin/HIU_hydrolase"/>
</dbReference>
<comment type="function">
    <text evidence="2">Catalyzes the hydrolysis of 5-hydroxyisourate (HIU) to 2-oxo-4-hydroxy-4-carboxy-5-ureidoimidazoline (OHCU).</text>
</comment>
<proteinExistence type="inferred from homology"/>
<evidence type="ECO:0000256" key="10">
    <source>
        <dbReference type="RuleBase" id="RU361270"/>
    </source>
</evidence>
<dbReference type="OrthoDB" id="9792386at2"/>
<feature type="domain" description="Transthyretin/hydroxyisourate hydrolase" evidence="11">
    <location>
        <begin position="4"/>
        <end position="116"/>
    </location>
</feature>
<accession>A0A5R9QF71</accession>
<evidence type="ECO:0000256" key="3">
    <source>
        <dbReference type="ARBA" id="ARBA00009850"/>
    </source>
</evidence>
<name>A0A5R9QF71_9GAMM</name>
<dbReference type="Pfam" id="PF00576">
    <property type="entry name" value="Transthyretin"/>
    <property type="match status" value="1"/>
</dbReference>
<evidence type="ECO:0000256" key="1">
    <source>
        <dbReference type="ARBA" id="ARBA00001043"/>
    </source>
</evidence>
<dbReference type="PRINTS" id="PR00189">
    <property type="entry name" value="TRNSTHYRETIN"/>
</dbReference>
<dbReference type="GO" id="GO:0006144">
    <property type="term" value="P:purine nucleobase metabolic process"/>
    <property type="evidence" value="ECO:0007669"/>
    <property type="project" value="UniProtKB-KW"/>
</dbReference>
<dbReference type="Proteomes" id="UP000306753">
    <property type="component" value="Unassembled WGS sequence"/>
</dbReference>
<comment type="caution">
    <text evidence="12">The sequence shown here is derived from an EMBL/GenBank/DDBJ whole genome shotgun (WGS) entry which is preliminary data.</text>
</comment>